<dbReference type="Proteomes" id="UP001642720">
    <property type="component" value="Unassembled WGS sequence"/>
</dbReference>
<dbReference type="PANTHER" id="PTHR31306">
    <property type="entry name" value="ALPHA-1,6-MANNOSYLTRANSFERASE MNN11-RELATED"/>
    <property type="match status" value="1"/>
</dbReference>
<organism evidence="5 6">
    <name type="scientific">Trichoderma ghanense</name>
    <dbReference type="NCBI Taxonomy" id="65468"/>
    <lineage>
        <taxon>Eukaryota</taxon>
        <taxon>Fungi</taxon>
        <taxon>Dikarya</taxon>
        <taxon>Ascomycota</taxon>
        <taxon>Pezizomycotina</taxon>
        <taxon>Sordariomycetes</taxon>
        <taxon>Hypocreomycetidae</taxon>
        <taxon>Hypocreales</taxon>
        <taxon>Hypocreaceae</taxon>
        <taxon>Trichoderma</taxon>
    </lineage>
</organism>
<dbReference type="InterPro" id="IPR008630">
    <property type="entry name" value="Glyco_trans_34"/>
</dbReference>
<keyword evidence="3" id="KW-0808">Transferase</keyword>
<reference evidence="5 6" key="1">
    <citation type="submission" date="2018-01" db="EMBL/GenBank/DDBJ databases">
        <title>Genome characterization of the sugarcane-associated fungus Trichoderma ghanense CCMA-1212 and their application in lignocelulose bioconversion.</title>
        <authorList>
            <person name="Steindorff A.S."/>
            <person name="Mendes T.D."/>
            <person name="Vilela E.S.D."/>
            <person name="Rodrigues D.S."/>
            <person name="Formighieri E.F."/>
            <person name="Melo I.S."/>
            <person name="Favaro L.C.L."/>
        </authorList>
    </citation>
    <scope>NUCLEOTIDE SEQUENCE [LARGE SCALE GENOMIC DNA]</scope>
    <source>
        <strain evidence="5 6">CCMA-1212</strain>
    </source>
</reference>
<evidence type="ECO:0000256" key="3">
    <source>
        <dbReference type="ARBA" id="ARBA00022679"/>
    </source>
</evidence>
<dbReference type="GeneID" id="300578054"/>
<keyword evidence="2" id="KW-0328">Glycosyltransferase</keyword>
<keyword evidence="4" id="KW-0812">Transmembrane</keyword>
<keyword evidence="4" id="KW-0472">Membrane</keyword>
<comment type="similarity">
    <text evidence="1">Belongs to the glycosyltransferase 34 family.</text>
</comment>
<proteinExistence type="inferred from homology"/>
<sequence length="389" mass="44525">MQHPHDRERLRRTTDLFQAACHPAISVSDIITAQFALARPREFEEDDDTELTRVDILGSHGAEPFTILPLHLSSNPPPFRPRSTRLPGLRRSRIKTIGIVLFLVLATLWFFSNPRVPRPDPERVPSGRPPVVLVTVIDPTQYPNAYLKTIKENREQYAAKHGYEAFIVKAYDYDTQGAPQSWSKLMAMRHALTKFPECRFVWYLDQDAYIMDMNKSLEDQLLNRQRLESLMIKNYPVVPPDSIIKTFSHLRPDEVDLIVSQDSSGLVAGSVVVRNSQWSKFLLETWMDPLYRSYNFQKAERHALIKGTQDGKDGKLIQKQEHIVQWHPTILSKLALVPQRTLGPYTRTDQGDAYQDGDFVVMFTGCAKSGDQSCETVSASYYQKWSSSV</sequence>
<dbReference type="Gene3D" id="3.90.550.10">
    <property type="entry name" value="Spore Coat Polysaccharide Biosynthesis Protein SpsA, Chain A"/>
    <property type="match status" value="1"/>
</dbReference>
<evidence type="ECO:0000256" key="2">
    <source>
        <dbReference type="ARBA" id="ARBA00022676"/>
    </source>
</evidence>
<dbReference type="InterPro" id="IPR029044">
    <property type="entry name" value="Nucleotide-diphossugar_trans"/>
</dbReference>
<dbReference type="EMBL" id="PPTA01000008">
    <property type="protein sequence ID" value="TFB01803.1"/>
    <property type="molecule type" value="Genomic_DNA"/>
</dbReference>
<evidence type="ECO:0000256" key="1">
    <source>
        <dbReference type="ARBA" id="ARBA00005664"/>
    </source>
</evidence>
<keyword evidence="6" id="KW-1185">Reference proteome</keyword>
<dbReference type="PANTHER" id="PTHR31306:SF10">
    <property type="entry name" value="ALPHA-1,6-MANNOSYLTRANSFERASE MNN11-RELATED"/>
    <property type="match status" value="1"/>
</dbReference>
<keyword evidence="4" id="KW-1133">Transmembrane helix</keyword>
<comment type="caution">
    <text evidence="5">The sequence shown here is derived from an EMBL/GenBank/DDBJ whole genome shotgun (WGS) entry which is preliminary data.</text>
</comment>
<gene>
    <name evidence="5" type="ORF">CCMA1212_006381</name>
</gene>
<dbReference type="Pfam" id="PF05637">
    <property type="entry name" value="Glyco_transf_34"/>
    <property type="match status" value="1"/>
</dbReference>
<name>A0ABY2H0P1_9HYPO</name>
<evidence type="ECO:0000313" key="5">
    <source>
        <dbReference type="EMBL" id="TFB01803.1"/>
    </source>
</evidence>
<accession>A0ABY2H0P1</accession>
<dbReference type="RefSeq" id="XP_073558004.1">
    <property type="nucleotide sequence ID" value="XM_073703604.1"/>
</dbReference>
<evidence type="ECO:0000256" key="4">
    <source>
        <dbReference type="SAM" id="Phobius"/>
    </source>
</evidence>
<protein>
    <submittedName>
        <fullName evidence="5">Alpha-1,2-galactosyltransferase</fullName>
    </submittedName>
</protein>
<feature type="transmembrane region" description="Helical" evidence="4">
    <location>
        <begin position="94"/>
        <end position="111"/>
    </location>
</feature>
<evidence type="ECO:0000313" key="6">
    <source>
        <dbReference type="Proteomes" id="UP001642720"/>
    </source>
</evidence>